<reference evidence="1" key="1">
    <citation type="submission" date="2011-10" db="EMBL/GenBank/DDBJ databases">
        <title>The Genome Sequence of Fusarium oxysporum HDV247.</title>
        <authorList>
            <consortium name="The Broad Institute Genome Sequencing Platform"/>
            <person name="Ma L.-J."/>
            <person name="Gale L.R."/>
            <person name="Schwartz D.C."/>
            <person name="Zhou S."/>
            <person name="Corby-Kistler H."/>
            <person name="Young S.K."/>
            <person name="Zeng Q."/>
            <person name="Gargeya S."/>
            <person name="Fitzgerald M."/>
            <person name="Haas B."/>
            <person name="Abouelleil A."/>
            <person name="Alvarado L."/>
            <person name="Arachchi H.M."/>
            <person name="Berlin A."/>
            <person name="Brown A."/>
            <person name="Chapman S.B."/>
            <person name="Chen Z."/>
            <person name="Dunbar C."/>
            <person name="Freedman E."/>
            <person name="Gearin G."/>
            <person name="Goldberg J."/>
            <person name="Griggs A."/>
            <person name="Gujja S."/>
            <person name="Heiman D."/>
            <person name="Howarth C."/>
            <person name="Larson L."/>
            <person name="Lui A."/>
            <person name="MacDonald P.J.P."/>
            <person name="Montmayeur A."/>
            <person name="Murphy C."/>
            <person name="Neiman D."/>
            <person name="Pearson M."/>
            <person name="Priest M."/>
            <person name="Roberts A."/>
            <person name="Saif S."/>
            <person name="Shea T."/>
            <person name="Shenoy N."/>
            <person name="Sisk P."/>
            <person name="Stolte C."/>
            <person name="Sykes S."/>
            <person name="Wortman J."/>
            <person name="Nusbaum C."/>
            <person name="Birren B."/>
        </authorList>
    </citation>
    <scope>NUCLEOTIDE SEQUENCE [LARGE SCALE GENOMIC DNA]</scope>
    <source>
        <strain evidence="1">HDV247</strain>
    </source>
</reference>
<dbReference type="Proteomes" id="UP000030751">
    <property type="component" value="Unassembled WGS sequence"/>
</dbReference>
<accession>W9NHW6</accession>
<name>W9NHW6_FUSOX</name>
<gene>
    <name evidence="1" type="ORF">FOVG_16473</name>
</gene>
<reference evidence="1" key="2">
    <citation type="submission" date="2012-05" db="EMBL/GenBank/DDBJ databases">
        <title>Annotation of the Genome Sequence of Fusarium oxysporum HDV247.</title>
        <authorList>
            <consortium name="The Broad Institute Genomics Platform"/>
            <person name="Ma L.-J."/>
            <person name="Corby-Kistler H."/>
            <person name="Broz K."/>
            <person name="Gale L.R."/>
            <person name="Jonkers W."/>
            <person name="O'Donnell K."/>
            <person name="Ploetz R."/>
            <person name="Steinberg C."/>
            <person name="Schwartz D.C."/>
            <person name="VanEtten H."/>
            <person name="Zhou S."/>
            <person name="Young S.K."/>
            <person name="Zeng Q."/>
            <person name="Gargeya S."/>
            <person name="Fitzgerald M."/>
            <person name="Abouelleil A."/>
            <person name="Alvarado L."/>
            <person name="Chapman S.B."/>
            <person name="Gainer-Dewar J."/>
            <person name="Goldberg J."/>
            <person name="Griggs A."/>
            <person name="Gujja S."/>
            <person name="Hansen M."/>
            <person name="Howarth C."/>
            <person name="Imamovic A."/>
            <person name="Ireland A."/>
            <person name="Larimer J."/>
            <person name="McCowan C."/>
            <person name="Murphy C."/>
            <person name="Pearson M."/>
            <person name="Poon T.W."/>
            <person name="Priest M."/>
            <person name="Roberts A."/>
            <person name="Saif S."/>
            <person name="Shea T."/>
            <person name="Sykes S."/>
            <person name="Wortman J."/>
            <person name="Nusbaum C."/>
            <person name="Birren B."/>
        </authorList>
    </citation>
    <scope>NUCLEOTIDE SEQUENCE</scope>
    <source>
        <strain evidence="1">HDV247</strain>
    </source>
</reference>
<protein>
    <submittedName>
        <fullName evidence="1">Uncharacterized protein</fullName>
    </submittedName>
</protein>
<evidence type="ECO:0000313" key="1">
    <source>
        <dbReference type="EMBL" id="EXA32299.1"/>
    </source>
</evidence>
<dbReference type="EMBL" id="JH650997">
    <property type="protein sequence ID" value="EXA32299.1"/>
    <property type="molecule type" value="Genomic_DNA"/>
</dbReference>
<dbReference type="AlphaFoldDB" id="W9NHW6"/>
<organism evidence="1">
    <name type="scientific">Fusarium oxysporum f. sp. pisi HDV247</name>
    <dbReference type="NCBI Taxonomy" id="1080344"/>
    <lineage>
        <taxon>Eukaryota</taxon>
        <taxon>Fungi</taxon>
        <taxon>Dikarya</taxon>
        <taxon>Ascomycota</taxon>
        <taxon>Pezizomycotina</taxon>
        <taxon>Sordariomycetes</taxon>
        <taxon>Hypocreomycetidae</taxon>
        <taxon>Hypocreales</taxon>
        <taxon>Nectriaceae</taxon>
        <taxon>Fusarium</taxon>
        <taxon>Fusarium oxysporum species complex</taxon>
    </lineage>
</organism>
<proteinExistence type="predicted"/>
<dbReference type="HOGENOM" id="CLU_3050365_0_0_1"/>
<sequence>MGFSGLGTITSWYHHQDVPKKGEVFGWFPGPNVPSAIDGCATLKPDWMIIETGW</sequence>